<accession>A0AAD5RRT0</accession>
<evidence type="ECO:0000256" key="14">
    <source>
        <dbReference type="ARBA" id="ARBA00030192"/>
    </source>
</evidence>
<keyword evidence="10" id="KW-0249">Electron transport</keyword>
<evidence type="ECO:0000256" key="16">
    <source>
        <dbReference type="SAM" id="MobiDB-lite"/>
    </source>
</evidence>
<keyword evidence="8" id="KW-0679">Respiratory chain</keyword>
<evidence type="ECO:0000256" key="2">
    <source>
        <dbReference type="ARBA" id="ARBA00004443"/>
    </source>
</evidence>
<dbReference type="InterPro" id="IPR045292">
    <property type="entry name" value="Complex1_LYR_NDUFB9_LYRM3"/>
</dbReference>
<comment type="function">
    <text evidence="1">Accessory subunit of the mitochondrial membrane respiratory chain NADH dehydrogenase (Complex I), that is believed to be not involved in catalysis. Complex I functions in the transfer of electrons from NADH to the respiratory chain. The immediate electron acceptor for the enzyme is believed to be ubiquinone.</text>
</comment>
<evidence type="ECO:0000256" key="3">
    <source>
        <dbReference type="ARBA" id="ARBA00009508"/>
    </source>
</evidence>
<organism evidence="18 19">
    <name type="scientific">Zalerion maritima</name>
    <dbReference type="NCBI Taxonomy" id="339359"/>
    <lineage>
        <taxon>Eukaryota</taxon>
        <taxon>Fungi</taxon>
        <taxon>Dikarya</taxon>
        <taxon>Ascomycota</taxon>
        <taxon>Pezizomycotina</taxon>
        <taxon>Sordariomycetes</taxon>
        <taxon>Lulworthiomycetidae</taxon>
        <taxon>Lulworthiales</taxon>
        <taxon>Lulworthiaceae</taxon>
        <taxon>Zalerion</taxon>
    </lineage>
</organism>
<evidence type="ECO:0000256" key="13">
    <source>
        <dbReference type="ARBA" id="ARBA00023136"/>
    </source>
</evidence>
<evidence type="ECO:0000256" key="15">
    <source>
        <dbReference type="ARBA" id="ARBA00032528"/>
    </source>
</evidence>
<evidence type="ECO:0000256" key="8">
    <source>
        <dbReference type="ARBA" id="ARBA00022660"/>
    </source>
</evidence>
<feature type="region of interest" description="Disordered" evidence="16">
    <location>
        <begin position="1"/>
        <end position="80"/>
    </location>
</feature>
<dbReference type="Pfam" id="PF05347">
    <property type="entry name" value="Complex1_LYR"/>
    <property type="match status" value="1"/>
</dbReference>
<keyword evidence="7" id="KW-0597">Phosphoprotein</keyword>
<evidence type="ECO:0000256" key="9">
    <source>
        <dbReference type="ARBA" id="ARBA00022792"/>
    </source>
</evidence>
<dbReference type="AlphaFoldDB" id="A0AAD5RRT0"/>
<comment type="similarity">
    <text evidence="3">Belongs to the complex I LYR family.</text>
</comment>
<reference evidence="18" key="1">
    <citation type="submission" date="2022-07" db="EMBL/GenBank/DDBJ databases">
        <title>Draft genome sequence of Zalerion maritima ATCC 34329, a (micro)plastics degrading marine fungus.</title>
        <authorList>
            <person name="Paco A."/>
            <person name="Goncalves M.F.M."/>
            <person name="Rocha-Santos T.A.P."/>
            <person name="Alves A."/>
        </authorList>
    </citation>
    <scope>NUCLEOTIDE SEQUENCE</scope>
    <source>
        <strain evidence="18">ATCC 34329</strain>
    </source>
</reference>
<evidence type="ECO:0000256" key="6">
    <source>
        <dbReference type="ARBA" id="ARBA00022448"/>
    </source>
</evidence>
<evidence type="ECO:0000256" key="11">
    <source>
        <dbReference type="ARBA" id="ARBA00022990"/>
    </source>
</evidence>
<feature type="region of interest" description="Disordered" evidence="16">
    <location>
        <begin position="164"/>
        <end position="221"/>
    </location>
</feature>
<feature type="domain" description="Complex 1 LYR protein" evidence="17">
    <location>
        <begin position="94"/>
        <end position="135"/>
    </location>
</feature>
<evidence type="ECO:0000313" key="19">
    <source>
        <dbReference type="Proteomes" id="UP001201980"/>
    </source>
</evidence>
<protein>
    <recommendedName>
        <fullName evidence="5">NADH dehydrogenase [ubiquinone] 1 beta subcomplex subunit 9</fullName>
    </recommendedName>
    <alternativeName>
        <fullName evidence="14">Complex I-B22</fullName>
    </alternativeName>
    <alternativeName>
        <fullName evidence="15">NADH-ubiquinone oxidoreductase B22 subunit</fullName>
    </alternativeName>
</protein>
<keyword evidence="13" id="KW-0472">Membrane</keyword>
<dbReference type="PANTHER" id="PTHR12868">
    <property type="entry name" value="NADH-UBIQUINONE OXIDOREDUCTASE B22 SUBUNIT"/>
    <property type="match status" value="1"/>
</dbReference>
<keyword evidence="12" id="KW-0496">Mitochondrion</keyword>
<evidence type="ECO:0000256" key="12">
    <source>
        <dbReference type="ARBA" id="ARBA00023128"/>
    </source>
</evidence>
<dbReference type="GO" id="GO:0005743">
    <property type="term" value="C:mitochondrial inner membrane"/>
    <property type="evidence" value="ECO:0007669"/>
    <property type="project" value="UniProtKB-SubCell"/>
</dbReference>
<evidence type="ECO:0000313" key="18">
    <source>
        <dbReference type="EMBL" id="KAJ2902292.1"/>
    </source>
</evidence>
<dbReference type="CDD" id="cd20263">
    <property type="entry name" value="Complex1_LYR_NDUFB9_LYRM3"/>
    <property type="match status" value="1"/>
</dbReference>
<evidence type="ECO:0000256" key="4">
    <source>
        <dbReference type="ARBA" id="ARBA00011790"/>
    </source>
</evidence>
<dbReference type="InterPro" id="IPR033034">
    <property type="entry name" value="NDUFB9"/>
</dbReference>
<proteinExistence type="inferred from homology"/>
<gene>
    <name evidence="18" type="ORF">MKZ38_000758</name>
</gene>
<evidence type="ECO:0000256" key="10">
    <source>
        <dbReference type="ARBA" id="ARBA00022982"/>
    </source>
</evidence>
<comment type="subcellular location">
    <subcellularLocation>
        <location evidence="2">Mitochondrion inner membrane</location>
        <topology evidence="2">Peripheral membrane protein</topology>
        <orientation evidence="2">Matrix side</orientation>
    </subcellularLocation>
</comment>
<keyword evidence="6" id="KW-0813">Transport</keyword>
<comment type="caution">
    <text evidence="18">The sequence shown here is derived from an EMBL/GenBank/DDBJ whole genome shotgun (WGS) entry which is preliminary data.</text>
</comment>
<keyword evidence="11" id="KW-0007">Acetylation</keyword>
<dbReference type="Proteomes" id="UP001201980">
    <property type="component" value="Unassembled WGS sequence"/>
</dbReference>
<name>A0AAD5RRT0_9PEZI</name>
<feature type="compositionally biased region" description="Polar residues" evidence="16">
    <location>
        <begin position="1"/>
        <end position="15"/>
    </location>
</feature>
<dbReference type="InterPro" id="IPR008011">
    <property type="entry name" value="Complex1_LYR_dom"/>
</dbReference>
<keyword evidence="9" id="KW-0999">Mitochondrion inner membrane</keyword>
<keyword evidence="19" id="KW-1185">Reference proteome</keyword>
<sequence>MNQQVVIPPQSSTAHYTVAERPDAAPPQNSHSRPEQESSDIQLTPRSQLTSNIPHPRPPRTDAAGIRKTKEKKSRDVFTTTRPVRQTPARIEFRSLYRRSLKLALDWAVHRHVWRGQAMYIRSLFEANKSVTDPRMQRDSDADMGFWMSNRNYSRKLRNYWNTGSIPTPTSLRQRREAQNTAETFPPLTSTPRNSEAIFNYPDRSGKDPDIERAMESGGDI</sequence>
<evidence type="ECO:0000256" key="7">
    <source>
        <dbReference type="ARBA" id="ARBA00022553"/>
    </source>
</evidence>
<evidence type="ECO:0000256" key="1">
    <source>
        <dbReference type="ARBA" id="ARBA00002920"/>
    </source>
</evidence>
<dbReference type="EMBL" id="JAKWBI020000117">
    <property type="protein sequence ID" value="KAJ2902292.1"/>
    <property type="molecule type" value="Genomic_DNA"/>
</dbReference>
<feature type="compositionally biased region" description="Polar residues" evidence="16">
    <location>
        <begin position="39"/>
        <end position="53"/>
    </location>
</feature>
<feature type="compositionally biased region" description="Polar residues" evidence="16">
    <location>
        <begin position="179"/>
        <end position="194"/>
    </location>
</feature>
<feature type="compositionally biased region" description="Basic and acidic residues" evidence="16">
    <location>
        <begin position="204"/>
        <end position="215"/>
    </location>
</feature>
<evidence type="ECO:0000259" key="17">
    <source>
        <dbReference type="Pfam" id="PF05347"/>
    </source>
</evidence>
<dbReference type="GO" id="GO:0006120">
    <property type="term" value="P:mitochondrial electron transport, NADH to ubiquinone"/>
    <property type="evidence" value="ECO:0007669"/>
    <property type="project" value="InterPro"/>
</dbReference>
<comment type="subunit">
    <text evidence="4">Mammalian complex I is composed of 45 different subunits.</text>
</comment>
<dbReference type="PANTHER" id="PTHR12868:SF0">
    <property type="entry name" value="NADH DEHYDROGENASE [UBIQUINONE] 1 BETA SUBCOMPLEX SUBUNIT 9"/>
    <property type="match status" value="1"/>
</dbReference>
<evidence type="ECO:0000256" key="5">
    <source>
        <dbReference type="ARBA" id="ARBA00018684"/>
    </source>
</evidence>